<dbReference type="Gene3D" id="2.120.10.80">
    <property type="entry name" value="Kelch-type beta propeller"/>
    <property type="match status" value="1"/>
</dbReference>
<evidence type="ECO:0000313" key="4">
    <source>
        <dbReference type="EMBL" id="MCY1073304.1"/>
    </source>
</evidence>
<evidence type="ECO:0000256" key="3">
    <source>
        <dbReference type="SAM" id="MobiDB-lite"/>
    </source>
</evidence>
<dbReference type="InterPro" id="IPR006652">
    <property type="entry name" value="Kelch_1"/>
</dbReference>
<dbReference type="PANTHER" id="PTHR46344:SF27">
    <property type="entry name" value="KELCH REPEAT SUPERFAMILY PROTEIN"/>
    <property type="match status" value="1"/>
</dbReference>
<gene>
    <name evidence="4" type="ORF">OV287_02305</name>
</gene>
<keyword evidence="5" id="KW-1185">Reference proteome</keyword>
<reference evidence="4 5" key="1">
    <citation type="submission" date="2022-11" db="EMBL/GenBank/DDBJ databases">
        <title>Minimal conservation of predation-associated metabolite biosynthetic gene clusters underscores biosynthetic potential of Myxococcota including descriptions for ten novel species: Archangium lansinium sp. nov., Myxococcus landrumus sp. nov., Nannocystis bai.</title>
        <authorList>
            <person name="Ahearne A."/>
            <person name="Stevens C."/>
            <person name="Phillips K."/>
        </authorList>
    </citation>
    <scope>NUCLEOTIDE SEQUENCE [LARGE SCALE GENOMIC DNA]</scope>
    <source>
        <strain evidence="4 5">MIWBW</strain>
    </source>
</reference>
<name>A0ABT3ZV72_9BACT</name>
<comment type="caution">
    <text evidence="4">The sequence shown here is derived from an EMBL/GenBank/DDBJ whole genome shotgun (WGS) entry which is preliminary data.</text>
</comment>
<keyword evidence="2" id="KW-0677">Repeat</keyword>
<dbReference type="Proteomes" id="UP001207654">
    <property type="component" value="Unassembled WGS sequence"/>
</dbReference>
<protein>
    <submittedName>
        <fullName evidence="4">Kelch-like protein</fullName>
    </submittedName>
</protein>
<organism evidence="4 5">
    <name type="scientific">Archangium lansingense</name>
    <dbReference type="NCBI Taxonomy" id="2995310"/>
    <lineage>
        <taxon>Bacteria</taxon>
        <taxon>Pseudomonadati</taxon>
        <taxon>Myxococcota</taxon>
        <taxon>Myxococcia</taxon>
        <taxon>Myxococcales</taxon>
        <taxon>Cystobacterineae</taxon>
        <taxon>Archangiaceae</taxon>
        <taxon>Archangium</taxon>
    </lineage>
</organism>
<dbReference type="PANTHER" id="PTHR46344">
    <property type="entry name" value="OS02G0202900 PROTEIN"/>
    <property type="match status" value="1"/>
</dbReference>
<sequence>MPPPDSSLQRVPHAGIWLDSFSLTPVPGGALLIGGGEWHRDGIGTTPRVATLVALWDSAKRAWVEFPPLPHPRQDHAAVALPDGRVLIAGGRGASSPDMAATLVWEPGTRNFREGPPLLAARSHPIAVVLPDGAVLVLGSDFDDDMERGTRAELLRPGASAWEPAGQAVRIFHPGPVCVSGERVLIAGGRDNGSGFAIIDGVHIAPPLDQSTEIWEREGRTWRVAGPLTESRDEAKGVTLSDGRVLVVGGWRQGTPLATAEVWDPRTESWSPAGTLATPRSSFTLTALPHGRAAVSGGLVETFQATDSVEIWDPTRGTWSPGPSLARARAGHLLAELGPGVFLVVGGSRSPTDGEPETFSEVWHSES</sequence>
<evidence type="ECO:0000256" key="1">
    <source>
        <dbReference type="ARBA" id="ARBA00022441"/>
    </source>
</evidence>
<dbReference type="Pfam" id="PF01344">
    <property type="entry name" value="Kelch_1"/>
    <property type="match status" value="1"/>
</dbReference>
<dbReference type="RefSeq" id="WP_267532317.1">
    <property type="nucleotide sequence ID" value="NZ_JAPNKA010000001.1"/>
</dbReference>
<dbReference type="Gene3D" id="2.130.10.80">
    <property type="entry name" value="Galactose oxidase/kelch, beta-propeller"/>
    <property type="match status" value="1"/>
</dbReference>
<dbReference type="EMBL" id="JAPNKA010000001">
    <property type="protein sequence ID" value="MCY1073304.1"/>
    <property type="molecule type" value="Genomic_DNA"/>
</dbReference>
<accession>A0ABT3ZV72</accession>
<evidence type="ECO:0000313" key="5">
    <source>
        <dbReference type="Proteomes" id="UP001207654"/>
    </source>
</evidence>
<dbReference type="InterPro" id="IPR011043">
    <property type="entry name" value="Gal_Oxase/kelch_b-propeller"/>
</dbReference>
<evidence type="ECO:0000256" key="2">
    <source>
        <dbReference type="ARBA" id="ARBA00022737"/>
    </source>
</evidence>
<dbReference type="SUPFAM" id="SSF50965">
    <property type="entry name" value="Galactose oxidase, central domain"/>
    <property type="match status" value="1"/>
</dbReference>
<feature type="region of interest" description="Disordered" evidence="3">
    <location>
        <begin position="347"/>
        <end position="367"/>
    </location>
</feature>
<proteinExistence type="predicted"/>
<dbReference type="InterPro" id="IPR015915">
    <property type="entry name" value="Kelch-typ_b-propeller"/>
</dbReference>
<dbReference type="InterPro" id="IPR037293">
    <property type="entry name" value="Gal_Oxidase_central_sf"/>
</dbReference>
<dbReference type="SMART" id="SM00612">
    <property type="entry name" value="Kelch"/>
    <property type="match status" value="4"/>
</dbReference>
<keyword evidence="1" id="KW-0880">Kelch repeat</keyword>